<dbReference type="PANTHER" id="PTHR47974:SF19">
    <property type="entry name" value="RECEPTOR-LIKE SERINE_THREONINE-PROTEIN KINASE"/>
    <property type="match status" value="1"/>
</dbReference>
<evidence type="ECO:0000256" key="1">
    <source>
        <dbReference type="ARBA" id="ARBA00004167"/>
    </source>
</evidence>
<dbReference type="GO" id="GO:0005524">
    <property type="term" value="F:ATP binding"/>
    <property type="evidence" value="ECO:0007669"/>
    <property type="project" value="InterPro"/>
</dbReference>
<gene>
    <name evidence="8" type="ORF">OsJ_04358</name>
</gene>
<dbReference type="Gene3D" id="1.10.510.10">
    <property type="entry name" value="Transferase(Phosphotransferase) domain 1"/>
    <property type="match status" value="1"/>
</dbReference>
<evidence type="ECO:0000256" key="5">
    <source>
        <dbReference type="ARBA" id="ARBA00023136"/>
    </source>
</evidence>
<proteinExistence type="predicted"/>
<reference evidence="8" key="2">
    <citation type="submission" date="2008-12" db="EMBL/GenBank/DDBJ databases">
        <title>Improved gene annotation of the rice (Oryza sativa) genomes.</title>
        <authorList>
            <person name="Wang J."/>
            <person name="Li R."/>
            <person name="Fan W."/>
            <person name="Huang Q."/>
            <person name="Zhang J."/>
            <person name="Zhou Y."/>
            <person name="Hu Y."/>
            <person name="Zi S."/>
            <person name="Li J."/>
            <person name="Ni P."/>
            <person name="Zheng H."/>
            <person name="Zhang Y."/>
            <person name="Zhao M."/>
            <person name="Hao Q."/>
            <person name="McDermott J."/>
            <person name="Samudrala R."/>
            <person name="Kristiansen K."/>
            <person name="Wong G.K.-S."/>
        </authorList>
    </citation>
    <scope>NUCLEOTIDE SEQUENCE</scope>
</reference>
<feature type="signal peptide" evidence="6">
    <location>
        <begin position="1"/>
        <end position="27"/>
    </location>
</feature>
<dbReference type="Proteomes" id="UP000007752">
    <property type="component" value="Chromosome 1"/>
</dbReference>
<name>B9EVA0_ORYSJ</name>
<evidence type="ECO:0000256" key="2">
    <source>
        <dbReference type="ARBA" id="ARBA00022692"/>
    </source>
</evidence>
<keyword evidence="3 6" id="KW-0732">Signal</keyword>
<evidence type="ECO:0000256" key="6">
    <source>
        <dbReference type="SAM" id="SignalP"/>
    </source>
</evidence>
<feature type="domain" description="Protein kinase" evidence="7">
    <location>
        <begin position="67"/>
        <end position="340"/>
    </location>
</feature>
<dbReference type="CDD" id="cd14066">
    <property type="entry name" value="STKc_IRAK"/>
    <property type="match status" value="1"/>
</dbReference>
<keyword evidence="5" id="KW-0472">Membrane</keyword>
<reference evidence="8" key="1">
    <citation type="journal article" date="2005" name="PLoS Biol.">
        <title>The genomes of Oryza sativa: a history of duplications.</title>
        <authorList>
            <person name="Yu J."/>
            <person name="Wang J."/>
            <person name="Lin W."/>
            <person name="Li S."/>
            <person name="Li H."/>
            <person name="Zhou J."/>
            <person name="Ni P."/>
            <person name="Dong W."/>
            <person name="Hu S."/>
            <person name="Zeng C."/>
            <person name="Zhang J."/>
            <person name="Zhang Y."/>
            <person name="Li R."/>
            <person name="Xu Z."/>
            <person name="Li S."/>
            <person name="Li X."/>
            <person name="Zheng H."/>
            <person name="Cong L."/>
            <person name="Lin L."/>
            <person name="Yin J."/>
            <person name="Geng J."/>
            <person name="Li G."/>
            <person name="Shi J."/>
            <person name="Liu J."/>
            <person name="Lv H."/>
            <person name="Li J."/>
            <person name="Wang J."/>
            <person name="Deng Y."/>
            <person name="Ran L."/>
            <person name="Shi X."/>
            <person name="Wang X."/>
            <person name="Wu Q."/>
            <person name="Li C."/>
            <person name="Ren X."/>
            <person name="Wang J."/>
            <person name="Wang X."/>
            <person name="Li D."/>
            <person name="Liu D."/>
            <person name="Zhang X."/>
            <person name="Ji Z."/>
            <person name="Zhao W."/>
            <person name="Sun Y."/>
            <person name="Zhang Z."/>
            <person name="Bao J."/>
            <person name="Han Y."/>
            <person name="Dong L."/>
            <person name="Ji J."/>
            <person name="Chen P."/>
            <person name="Wu S."/>
            <person name="Liu J."/>
            <person name="Xiao Y."/>
            <person name="Bu D."/>
            <person name="Tan J."/>
            <person name="Yang L."/>
            <person name="Ye C."/>
            <person name="Zhang J."/>
            <person name="Xu J."/>
            <person name="Zhou Y."/>
            <person name="Yu Y."/>
            <person name="Zhang B."/>
            <person name="Zhuang S."/>
            <person name="Wei H."/>
            <person name="Liu B."/>
            <person name="Lei M."/>
            <person name="Yu H."/>
            <person name="Li Y."/>
            <person name="Xu H."/>
            <person name="Wei S."/>
            <person name="He X."/>
            <person name="Fang L."/>
            <person name="Zhang Z."/>
            <person name="Zhang Y."/>
            <person name="Huang X."/>
            <person name="Su Z."/>
            <person name="Tong W."/>
            <person name="Li J."/>
            <person name="Tong Z."/>
            <person name="Li S."/>
            <person name="Ye J."/>
            <person name="Wang L."/>
            <person name="Fang L."/>
            <person name="Lei T."/>
            <person name="Chen C."/>
            <person name="Chen H."/>
            <person name="Xu Z."/>
            <person name="Li H."/>
            <person name="Huang H."/>
            <person name="Zhang F."/>
            <person name="Xu H."/>
            <person name="Li N."/>
            <person name="Zhao C."/>
            <person name="Li S."/>
            <person name="Dong L."/>
            <person name="Huang Y."/>
            <person name="Li L."/>
            <person name="Xi Y."/>
            <person name="Qi Q."/>
            <person name="Li W."/>
            <person name="Zhang B."/>
            <person name="Hu W."/>
            <person name="Zhang Y."/>
            <person name="Tian X."/>
            <person name="Jiao Y."/>
            <person name="Liang X."/>
            <person name="Jin J."/>
            <person name="Gao L."/>
            <person name="Zheng W."/>
            <person name="Hao B."/>
            <person name="Liu S."/>
            <person name="Wang W."/>
            <person name="Yuan L."/>
            <person name="Cao M."/>
            <person name="McDermott J."/>
            <person name="Samudrala R."/>
            <person name="Wang J."/>
            <person name="Wong G.K."/>
            <person name="Yang H."/>
        </authorList>
    </citation>
    <scope>NUCLEOTIDE SEQUENCE [LARGE SCALE GENOMIC DNA]</scope>
</reference>
<feature type="chain" id="PRO_5002881176" description="Protein kinase domain-containing protein" evidence="6">
    <location>
        <begin position="28"/>
        <end position="356"/>
    </location>
</feature>
<evidence type="ECO:0000259" key="7">
    <source>
        <dbReference type="PROSITE" id="PS50011"/>
    </source>
</evidence>
<protein>
    <recommendedName>
        <fullName evidence="7">Protein kinase domain-containing protein</fullName>
    </recommendedName>
</protein>
<dbReference type="PROSITE" id="PS50011">
    <property type="entry name" value="PROTEIN_KINASE_DOM"/>
    <property type="match status" value="1"/>
</dbReference>
<dbReference type="EMBL" id="CM000138">
    <property type="protein sequence ID" value="EEE55784.1"/>
    <property type="molecule type" value="Genomic_DNA"/>
</dbReference>
<dbReference type="PROSITE" id="PS00108">
    <property type="entry name" value="PROTEIN_KINASE_ST"/>
    <property type="match status" value="1"/>
</dbReference>
<dbReference type="GO" id="GO:0016020">
    <property type="term" value="C:membrane"/>
    <property type="evidence" value="ECO:0007669"/>
    <property type="project" value="UniProtKB-SubCell"/>
</dbReference>
<evidence type="ECO:0000256" key="4">
    <source>
        <dbReference type="ARBA" id="ARBA00022989"/>
    </source>
</evidence>
<dbReference type="HOGENOM" id="CLU_000288_21_4_1"/>
<dbReference type="AlphaFoldDB" id="B9EVA0"/>
<dbReference type="InterPro" id="IPR011009">
    <property type="entry name" value="Kinase-like_dom_sf"/>
</dbReference>
<evidence type="ECO:0000256" key="3">
    <source>
        <dbReference type="ARBA" id="ARBA00022729"/>
    </source>
</evidence>
<dbReference type="InterPro" id="IPR008271">
    <property type="entry name" value="Ser/Thr_kinase_AS"/>
</dbReference>
<dbReference type="InterPro" id="IPR000719">
    <property type="entry name" value="Prot_kinase_dom"/>
</dbReference>
<dbReference type="Pfam" id="PF00069">
    <property type="entry name" value="Pkinase"/>
    <property type="match status" value="1"/>
</dbReference>
<keyword evidence="4" id="KW-1133">Transmembrane helix</keyword>
<dbReference type="GO" id="GO:0004672">
    <property type="term" value="F:protein kinase activity"/>
    <property type="evidence" value="ECO:0007669"/>
    <property type="project" value="InterPro"/>
</dbReference>
<dbReference type="Gene3D" id="3.30.200.20">
    <property type="entry name" value="Phosphorylase Kinase, domain 1"/>
    <property type="match status" value="1"/>
</dbReference>
<sequence length="356" mass="39163">MATCQFSSCVLSMIVLILSIHENPLHAVDTLTANQPLSGDQKLISQDGKFALGFFQPAGWLAQNFLTQEGRNIGIGIIIVGLTVIIPDTATVAVKRLEGLCQGEKEFRAEVSTIGKIHHKNLIRLLGFCCGGSKKLLVYEYMPNGSLDQHLFGKSNLTLSWSTRYQITVGIAKGLAYLHEGCRDCIIHCDIKPQNILINESLAPKVADFGLSKLIGHDFSRVLTSMRGTLGYLAPEWLSGQAITSKADVFSYGMMLFEIISGKRNIEHGASTSSSMLIAEEIPKGGEVHRLFDPELVGDANPEELARVFKVACWCIQNHPDCRPSMREIIQILEGLKPFETPPVPRYLKLLADGQE</sequence>
<organism evidence="8">
    <name type="scientific">Oryza sativa subsp. japonica</name>
    <name type="common">Rice</name>
    <dbReference type="NCBI Taxonomy" id="39947"/>
    <lineage>
        <taxon>Eukaryota</taxon>
        <taxon>Viridiplantae</taxon>
        <taxon>Streptophyta</taxon>
        <taxon>Embryophyta</taxon>
        <taxon>Tracheophyta</taxon>
        <taxon>Spermatophyta</taxon>
        <taxon>Magnoliopsida</taxon>
        <taxon>Liliopsida</taxon>
        <taxon>Poales</taxon>
        <taxon>Poaceae</taxon>
        <taxon>BOP clade</taxon>
        <taxon>Oryzoideae</taxon>
        <taxon>Oryzeae</taxon>
        <taxon>Oryzinae</taxon>
        <taxon>Oryza</taxon>
        <taxon>Oryza sativa</taxon>
    </lineage>
</organism>
<comment type="subcellular location">
    <subcellularLocation>
        <location evidence="1">Membrane</location>
        <topology evidence="1">Single-pass membrane protein</topology>
    </subcellularLocation>
</comment>
<dbReference type="SMART" id="SM00220">
    <property type="entry name" value="S_TKc"/>
    <property type="match status" value="1"/>
</dbReference>
<dbReference type="FunFam" id="1.10.510.10:FF:000537">
    <property type="entry name" value="Putative receptor-like protein kinase"/>
    <property type="match status" value="1"/>
</dbReference>
<dbReference type="PANTHER" id="PTHR47974">
    <property type="entry name" value="OS07G0415500 PROTEIN"/>
    <property type="match status" value="1"/>
</dbReference>
<dbReference type="SUPFAM" id="SSF56112">
    <property type="entry name" value="Protein kinase-like (PK-like)"/>
    <property type="match status" value="1"/>
</dbReference>
<accession>B9EVA0</accession>
<evidence type="ECO:0000313" key="8">
    <source>
        <dbReference type="EMBL" id="EEE55784.1"/>
    </source>
</evidence>
<keyword evidence="2" id="KW-0812">Transmembrane</keyword>